<evidence type="ECO:0000259" key="2">
    <source>
        <dbReference type="Pfam" id="PF15236"/>
    </source>
</evidence>
<keyword evidence="4" id="KW-1185">Reference proteome</keyword>
<evidence type="ECO:0000313" key="3">
    <source>
        <dbReference type="EMBL" id="KAG7160729.1"/>
    </source>
</evidence>
<dbReference type="GO" id="GO:0005929">
    <property type="term" value="C:cilium"/>
    <property type="evidence" value="ECO:0007669"/>
    <property type="project" value="TreeGrafter"/>
</dbReference>
<dbReference type="GO" id="GO:0005874">
    <property type="term" value="C:microtubule"/>
    <property type="evidence" value="ECO:0007669"/>
    <property type="project" value="TreeGrafter"/>
</dbReference>
<dbReference type="Proteomes" id="UP000747542">
    <property type="component" value="Unassembled WGS sequence"/>
</dbReference>
<sequence length="418" mass="46074">MGMSGFGGAPVYVVMQSPGGGGATAVPPPGHPGGAYIQDLLRNIPYSPNHRGGVTIYELPDNAHQQHRPRQGTDSVPLSATSSEGSRWSASPEPGRADHQSASAASIQDDRSAGRARWGDRGVGVGHLWAPGDDTSPGSRGSQVLPPAWADQNEENVLPGAPLSKTGQRTYARGGGMSKMDPEEAAERERRKKQAEETQKIIKQQLEEKRRQKTLEEEKEKREAAMWEERVREQQEKEAREYQEEIRKKKEKESGPLPEVREEADDPVSLTPRSATTPRQRHHHRRQLSHDLNQSTVEEQQPRPSSPPPPQPQHEQPQQQQQQLQEPQPTTPHPQKVGGDTEELARLLRSLGITPEVLLASSGLLDRGTLLTLLHTSSGQRLLGLSTTTRVTITNRIITTKYRGPPSRKCGTQCDPST</sequence>
<dbReference type="GO" id="GO:0008017">
    <property type="term" value="F:microtubule binding"/>
    <property type="evidence" value="ECO:0007669"/>
    <property type="project" value="TreeGrafter"/>
</dbReference>
<dbReference type="EMBL" id="JAHLQT010030895">
    <property type="protein sequence ID" value="KAG7160729.1"/>
    <property type="molecule type" value="Genomic_DNA"/>
</dbReference>
<name>A0A8J5MRB2_HOMAM</name>
<feature type="compositionally biased region" description="Polar residues" evidence="1">
    <location>
        <begin position="72"/>
        <end position="89"/>
    </location>
</feature>
<feature type="compositionally biased region" description="Basic and acidic residues" evidence="1">
    <location>
        <begin position="180"/>
        <end position="254"/>
    </location>
</feature>
<evidence type="ECO:0000313" key="4">
    <source>
        <dbReference type="Proteomes" id="UP000747542"/>
    </source>
</evidence>
<gene>
    <name evidence="3" type="ORF">Hamer_G024961</name>
</gene>
<feature type="compositionally biased region" description="Low complexity" evidence="1">
    <location>
        <begin position="313"/>
        <end position="328"/>
    </location>
</feature>
<protein>
    <submittedName>
        <fullName evidence="3">Putative Coiled-coil domain-containing protein 66-like</fullName>
    </submittedName>
</protein>
<dbReference type="InterPro" id="IPR039183">
    <property type="entry name" value="CCD66"/>
</dbReference>
<dbReference type="AlphaFoldDB" id="A0A8J5MRB2"/>
<feature type="compositionally biased region" description="Polar residues" evidence="1">
    <location>
        <begin position="290"/>
        <end position="299"/>
    </location>
</feature>
<feature type="domain" description="CCDC66" evidence="2">
    <location>
        <begin position="168"/>
        <end position="253"/>
    </location>
</feature>
<evidence type="ECO:0000256" key="1">
    <source>
        <dbReference type="SAM" id="MobiDB-lite"/>
    </source>
</evidence>
<dbReference type="PANTHER" id="PTHR22736">
    <property type="entry name" value="COILED-COIL DOMAIN-CONTAINING PROTEIN 66"/>
    <property type="match status" value="1"/>
</dbReference>
<dbReference type="PANTHER" id="PTHR22736:SF2">
    <property type="entry name" value="COILED-COIL DOMAIN-CONTAINING PROTEIN 66"/>
    <property type="match status" value="1"/>
</dbReference>
<feature type="region of interest" description="Disordered" evidence="1">
    <location>
        <begin position="64"/>
        <end position="340"/>
    </location>
</feature>
<organism evidence="3 4">
    <name type="scientific">Homarus americanus</name>
    <name type="common">American lobster</name>
    <dbReference type="NCBI Taxonomy" id="6706"/>
    <lineage>
        <taxon>Eukaryota</taxon>
        <taxon>Metazoa</taxon>
        <taxon>Ecdysozoa</taxon>
        <taxon>Arthropoda</taxon>
        <taxon>Crustacea</taxon>
        <taxon>Multicrustacea</taxon>
        <taxon>Malacostraca</taxon>
        <taxon>Eumalacostraca</taxon>
        <taxon>Eucarida</taxon>
        <taxon>Decapoda</taxon>
        <taxon>Pleocyemata</taxon>
        <taxon>Astacidea</taxon>
        <taxon>Nephropoidea</taxon>
        <taxon>Nephropidae</taxon>
        <taxon>Homarus</taxon>
    </lineage>
</organism>
<accession>A0A8J5MRB2</accession>
<comment type="caution">
    <text evidence="3">The sequence shown here is derived from an EMBL/GenBank/DDBJ whole genome shotgun (WGS) entry which is preliminary data.</text>
</comment>
<reference evidence="3" key="1">
    <citation type="journal article" date="2021" name="Sci. Adv.">
        <title>The American lobster genome reveals insights on longevity, neural, and immune adaptations.</title>
        <authorList>
            <person name="Polinski J.M."/>
            <person name="Zimin A.V."/>
            <person name="Clark K.F."/>
            <person name="Kohn A.B."/>
            <person name="Sadowski N."/>
            <person name="Timp W."/>
            <person name="Ptitsyn A."/>
            <person name="Khanna P."/>
            <person name="Romanova D.Y."/>
            <person name="Williams P."/>
            <person name="Greenwood S.J."/>
            <person name="Moroz L.L."/>
            <person name="Walt D.R."/>
            <person name="Bodnar A.G."/>
        </authorList>
    </citation>
    <scope>NUCLEOTIDE SEQUENCE</scope>
    <source>
        <strain evidence="3">GMGI-L3</strain>
    </source>
</reference>
<dbReference type="GO" id="GO:0060271">
    <property type="term" value="P:cilium assembly"/>
    <property type="evidence" value="ECO:0007669"/>
    <property type="project" value="TreeGrafter"/>
</dbReference>
<feature type="compositionally biased region" description="Basic and acidic residues" evidence="1">
    <location>
        <begin position="108"/>
        <end position="120"/>
    </location>
</feature>
<dbReference type="Pfam" id="PF15236">
    <property type="entry name" value="CCDC66"/>
    <property type="match status" value="1"/>
</dbReference>
<dbReference type="InterPro" id="IPR040467">
    <property type="entry name" value="CCDC66_dom"/>
</dbReference>
<proteinExistence type="predicted"/>